<dbReference type="Pfam" id="PF00512">
    <property type="entry name" value="HisKA"/>
    <property type="match status" value="1"/>
</dbReference>
<dbReference type="PROSITE" id="PS50109">
    <property type="entry name" value="HIS_KIN"/>
    <property type="match status" value="1"/>
</dbReference>
<dbReference type="PRINTS" id="PR00344">
    <property type="entry name" value="BCTRLSENSOR"/>
</dbReference>
<evidence type="ECO:0000259" key="6">
    <source>
        <dbReference type="PROSITE" id="PS50109"/>
    </source>
</evidence>
<dbReference type="FunFam" id="3.30.565.10:FF:000006">
    <property type="entry name" value="Sensor histidine kinase WalK"/>
    <property type="match status" value="1"/>
</dbReference>
<evidence type="ECO:0000256" key="4">
    <source>
        <dbReference type="ARBA" id="ARBA00022679"/>
    </source>
</evidence>
<gene>
    <name evidence="7" type="ORF">G3570_03140</name>
</gene>
<dbReference type="GO" id="GO:0030295">
    <property type="term" value="F:protein kinase activator activity"/>
    <property type="evidence" value="ECO:0007669"/>
    <property type="project" value="TreeGrafter"/>
</dbReference>
<dbReference type="GO" id="GO:0007234">
    <property type="term" value="P:osmosensory signaling via phosphorelay pathway"/>
    <property type="evidence" value="ECO:0007669"/>
    <property type="project" value="TreeGrafter"/>
</dbReference>
<dbReference type="InterPro" id="IPR036097">
    <property type="entry name" value="HisK_dim/P_sf"/>
</dbReference>
<comment type="catalytic activity">
    <reaction evidence="1">
        <text>ATP + protein L-histidine = ADP + protein N-phospho-L-histidine.</text>
        <dbReference type="EC" id="2.7.13.3"/>
    </reaction>
</comment>
<dbReference type="Gene3D" id="3.30.450.20">
    <property type="entry name" value="PAS domain"/>
    <property type="match status" value="1"/>
</dbReference>
<name>A0A6M1SS88_9BACT</name>
<dbReference type="SUPFAM" id="SSF47384">
    <property type="entry name" value="Homodimeric domain of signal transducing histidine kinase"/>
    <property type="match status" value="1"/>
</dbReference>
<dbReference type="SUPFAM" id="SSF55874">
    <property type="entry name" value="ATPase domain of HSP90 chaperone/DNA topoisomerase II/histidine kinase"/>
    <property type="match status" value="1"/>
</dbReference>
<proteinExistence type="predicted"/>
<dbReference type="PANTHER" id="PTHR42878">
    <property type="entry name" value="TWO-COMPONENT HISTIDINE KINASE"/>
    <property type="match status" value="1"/>
</dbReference>
<evidence type="ECO:0000256" key="5">
    <source>
        <dbReference type="ARBA" id="ARBA00022777"/>
    </source>
</evidence>
<evidence type="ECO:0000313" key="8">
    <source>
        <dbReference type="Proteomes" id="UP000473278"/>
    </source>
</evidence>
<dbReference type="SUPFAM" id="SSF55785">
    <property type="entry name" value="PYP-like sensor domain (PAS domain)"/>
    <property type="match status" value="1"/>
</dbReference>
<evidence type="ECO:0000256" key="3">
    <source>
        <dbReference type="ARBA" id="ARBA00022553"/>
    </source>
</evidence>
<dbReference type="EMBL" id="JAALLT010000001">
    <property type="protein sequence ID" value="NGP75612.1"/>
    <property type="molecule type" value="Genomic_DNA"/>
</dbReference>
<dbReference type="EC" id="2.7.13.3" evidence="2"/>
<evidence type="ECO:0000313" key="7">
    <source>
        <dbReference type="EMBL" id="NGP75612.1"/>
    </source>
</evidence>
<dbReference type="InterPro" id="IPR035965">
    <property type="entry name" value="PAS-like_dom_sf"/>
</dbReference>
<dbReference type="Proteomes" id="UP000473278">
    <property type="component" value="Unassembled WGS sequence"/>
</dbReference>
<protein>
    <recommendedName>
        <fullName evidence="2">histidine kinase</fullName>
        <ecNumber evidence="2">2.7.13.3</ecNumber>
    </recommendedName>
</protein>
<keyword evidence="4" id="KW-0808">Transferase</keyword>
<keyword evidence="3" id="KW-0597">Phosphoprotein</keyword>
<dbReference type="Gene3D" id="1.10.287.130">
    <property type="match status" value="1"/>
</dbReference>
<dbReference type="InterPro" id="IPR003661">
    <property type="entry name" value="HisK_dim/P_dom"/>
</dbReference>
<dbReference type="InterPro" id="IPR050351">
    <property type="entry name" value="BphY/WalK/GraS-like"/>
</dbReference>
<keyword evidence="5" id="KW-0418">Kinase</keyword>
<keyword evidence="8" id="KW-1185">Reference proteome</keyword>
<feature type="domain" description="Histidine kinase" evidence="6">
    <location>
        <begin position="143"/>
        <end position="357"/>
    </location>
</feature>
<dbReference type="AlphaFoldDB" id="A0A6M1SS88"/>
<dbReference type="RefSeq" id="WP_165139068.1">
    <property type="nucleotide sequence ID" value="NZ_JAALLT010000001.1"/>
</dbReference>
<dbReference type="GO" id="GO:0000156">
    <property type="term" value="F:phosphorelay response regulator activity"/>
    <property type="evidence" value="ECO:0007669"/>
    <property type="project" value="TreeGrafter"/>
</dbReference>
<dbReference type="SMART" id="SM00387">
    <property type="entry name" value="HATPase_c"/>
    <property type="match status" value="1"/>
</dbReference>
<dbReference type="InterPro" id="IPR003594">
    <property type="entry name" value="HATPase_dom"/>
</dbReference>
<organism evidence="7 8">
    <name type="scientific">Halalkalibaculum roseum</name>
    <dbReference type="NCBI Taxonomy" id="2709311"/>
    <lineage>
        <taxon>Bacteria</taxon>
        <taxon>Pseudomonadati</taxon>
        <taxon>Balneolota</taxon>
        <taxon>Balneolia</taxon>
        <taxon>Balneolales</taxon>
        <taxon>Balneolaceae</taxon>
        <taxon>Halalkalibaculum</taxon>
    </lineage>
</organism>
<dbReference type="PANTHER" id="PTHR42878:SF15">
    <property type="entry name" value="BACTERIOPHYTOCHROME"/>
    <property type="match status" value="1"/>
</dbReference>
<dbReference type="InterPro" id="IPR005467">
    <property type="entry name" value="His_kinase_dom"/>
</dbReference>
<dbReference type="Pfam" id="PF02518">
    <property type="entry name" value="HATPase_c"/>
    <property type="match status" value="1"/>
</dbReference>
<comment type="caution">
    <text evidence="7">The sequence shown here is derived from an EMBL/GenBank/DDBJ whole genome shotgun (WGS) entry which is preliminary data.</text>
</comment>
<accession>A0A6M1SS88</accession>
<dbReference type="InterPro" id="IPR004358">
    <property type="entry name" value="Sig_transdc_His_kin-like_C"/>
</dbReference>
<dbReference type="SMART" id="SM00388">
    <property type="entry name" value="HisKA"/>
    <property type="match status" value="1"/>
</dbReference>
<dbReference type="CDD" id="cd00082">
    <property type="entry name" value="HisKA"/>
    <property type="match status" value="1"/>
</dbReference>
<sequence length="362" mass="41164">MFESFPSGLLVLELDDTCTPPSFRQVNVNEAACRVTGMEMKSNNGKPWREMYPGLAQTVLTDIILDTISTGKTKHWEVEREGTGKSGKQVGGFVWFISKQVVGITFNDMPGEESQKKGLDKGFVRQSVQLESAIDELESFTYSVAHDLRAPLRRLDGFSQELLNEYSEQLDETGKHYLNRIRVAAQKMGSLIDDLLKLSRISKKNIETEYFDLGTLALELVEELREWDTEREVAFHNEGDLGIHADKGLFRSLMQNLLSNAWKFSSDRKPAQIKVGSTVHKNRKTYYVQDNGVGFDMKFAGKLFRAFQRLHSEKKFEGTGIGLATVQRIINRHGGRIWAESKPEKGATFYFYLTENKPQETK</sequence>
<dbReference type="InterPro" id="IPR036890">
    <property type="entry name" value="HATPase_C_sf"/>
</dbReference>
<dbReference type="GO" id="GO:0000155">
    <property type="term" value="F:phosphorelay sensor kinase activity"/>
    <property type="evidence" value="ECO:0007669"/>
    <property type="project" value="InterPro"/>
</dbReference>
<reference evidence="7 8" key="1">
    <citation type="submission" date="2020-02" db="EMBL/GenBank/DDBJ databases">
        <title>Balneolaceae bacterium YR4-1, complete genome.</title>
        <authorList>
            <person name="Li Y."/>
            <person name="Wu S."/>
        </authorList>
    </citation>
    <scope>NUCLEOTIDE SEQUENCE [LARGE SCALE GENOMIC DNA]</scope>
    <source>
        <strain evidence="7 8">YR4-1</strain>
    </source>
</reference>
<evidence type="ECO:0000256" key="2">
    <source>
        <dbReference type="ARBA" id="ARBA00012438"/>
    </source>
</evidence>
<dbReference type="Gene3D" id="3.30.565.10">
    <property type="entry name" value="Histidine kinase-like ATPase, C-terminal domain"/>
    <property type="match status" value="1"/>
</dbReference>
<evidence type="ECO:0000256" key="1">
    <source>
        <dbReference type="ARBA" id="ARBA00000085"/>
    </source>
</evidence>